<dbReference type="EMBL" id="LT906555">
    <property type="protein sequence ID" value="SNW62738.1"/>
    <property type="molecule type" value="Genomic_DNA"/>
</dbReference>
<proteinExistence type="predicted"/>
<sequence>MESLILKMTYVLTYISPYVYEDILNNFRFGPEEVTPPINEDLASIIRFSILKRYNGGDISAKDDMNDLAIDVSTILKSKTERIDKESKLWLSTLLNTIVDYDFTGFVKNPNVYVGYGDVTNENDNNYVANILHNFIKQELMLTIHIILKHPNVNITGYTTELSNAFLKLLYKHPYVYTIILFDVILNNKPIKACDEIGGRQFSDIYTEAYFTSGWLPSNDEIMRIFSGCPQSFIRDTLLYMQSYNSNIRKNIGYYQSMDVNIENRLSEYNGKMQQLIDSRLLRPSYIENYKNYIIENYLNNNKAETITYSSIEEVYDTILDVLESLNVYEGDEDY</sequence>
<evidence type="ECO:0000313" key="2">
    <source>
        <dbReference type="Proteomes" id="UP000236316"/>
    </source>
</evidence>
<organism evidence="1">
    <name type="scientific">Orpheovirus IHUMI-LCC2</name>
    <dbReference type="NCBI Taxonomy" id="2023057"/>
    <lineage>
        <taxon>Viruses</taxon>
        <taxon>Varidnaviria</taxon>
        <taxon>Bamfordvirae</taxon>
        <taxon>Nucleocytoviricota</taxon>
        <taxon>Megaviricetes</taxon>
        <taxon>Pimascovirales</taxon>
        <taxon>Ocovirineae</taxon>
        <taxon>Orpheoviridae</taxon>
        <taxon>Alphaorpheovirus</taxon>
        <taxon>Alphaorpheovirus massiliense</taxon>
    </lineage>
</organism>
<dbReference type="KEGG" id="vg:35382666"/>
<gene>
    <name evidence="1" type="ORF">ORPV_834</name>
</gene>
<reference evidence="1" key="1">
    <citation type="submission" date="2017-08" db="EMBL/GenBank/DDBJ databases">
        <authorList>
            <consortium name="Urmite Genomes"/>
        </authorList>
    </citation>
    <scope>NUCLEOTIDE SEQUENCE [LARGE SCALE GENOMIC DNA]</scope>
    <source>
        <strain evidence="1">IHUMI-LCC2</strain>
    </source>
</reference>
<accession>A0A2I2L5B4</accession>
<dbReference type="GeneID" id="35382666"/>
<evidence type="ECO:0000313" key="1">
    <source>
        <dbReference type="EMBL" id="SNW62738.1"/>
    </source>
</evidence>
<protein>
    <submittedName>
        <fullName evidence="1">Uncharacterized protein</fullName>
    </submittedName>
</protein>
<name>A0A2I2L5B4_9VIRU</name>
<dbReference type="Proteomes" id="UP000236316">
    <property type="component" value="Segment"/>
</dbReference>
<keyword evidence="2" id="KW-1185">Reference proteome</keyword>
<dbReference type="RefSeq" id="YP_009449040.1">
    <property type="nucleotide sequence ID" value="NC_036594.1"/>
</dbReference>